<name>A0A3G4ZSW9_9VIRU</name>
<proteinExistence type="predicted"/>
<feature type="compositionally biased region" description="Low complexity" evidence="1">
    <location>
        <begin position="558"/>
        <end position="569"/>
    </location>
</feature>
<reference evidence="2" key="1">
    <citation type="submission" date="2018-10" db="EMBL/GenBank/DDBJ databases">
        <title>Hidden diversity of soil giant viruses.</title>
        <authorList>
            <person name="Schulz F."/>
            <person name="Alteio L."/>
            <person name="Goudeau D."/>
            <person name="Ryan E.M."/>
            <person name="Malmstrom R.R."/>
            <person name="Blanchard J."/>
            <person name="Woyke T."/>
        </authorList>
    </citation>
    <scope>NUCLEOTIDE SEQUENCE</scope>
    <source>
        <strain evidence="2">EDV1</strain>
    </source>
</reference>
<dbReference type="SUPFAM" id="SSF52540">
    <property type="entry name" value="P-loop containing nucleoside triphosphate hydrolases"/>
    <property type="match status" value="1"/>
</dbReference>
<feature type="compositionally biased region" description="Basic and acidic residues" evidence="1">
    <location>
        <begin position="570"/>
        <end position="587"/>
    </location>
</feature>
<dbReference type="CDD" id="cd00882">
    <property type="entry name" value="Ras_like_GTPase"/>
    <property type="match status" value="1"/>
</dbReference>
<dbReference type="EMBL" id="MK072068">
    <property type="protein sequence ID" value="AYV78000.1"/>
    <property type="molecule type" value="Genomic_DNA"/>
</dbReference>
<feature type="region of interest" description="Disordered" evidence="1">
    <location>
        <begin position="551"/>
        <end position="587"/>
    </location>
</feature>
<protein>
    <submittedName>
        <fullName evidence="2">Uncharacterized protein</fullName>
    </submittedName>
</protein>
<gene>
    <name evidence="2" type="ORF">Edafosvirus3_78</name>
</gene>
<evidence type="ECO:0000256" key="1">
    <source>
        <dbReference type="SAM" id="MobiDB-lite"/>
    </source>
</evidence>
<dbReference type="InterPro" id="IPR027417">
    <property type="entry name" value="P-loop_NTPase"/>
</dbReference>
<accession>A0A3G4ZSW9</accession>
<evidence type="ECO:0000313" key="2">
    <source>
        <dbReference type="EMBL" id="AYV78000.1"/>
    </source>
</evidence>
<organism evidence="2">
    <name type="scientific">Edafosvirus sp</name>
    <dbReference type="NCBI Taxonomy" id="2487765"/>
    <lineage>
        <taxon>Viruses</taxon>
        <taxon>Varidnaviria</taxon>
        <taxon>Bamfordvirae</taxon>
        <taxon>Nucleocytoviricota</taxon>
        <taxon>Megaviricetes</taxon>
        <taxon>Imitervirales</taxon>
        <taxon>Mimiviridae</taxon>
        <taxon>Klosneuvirinae</taxon>
    </lineage>
</organism>
<sequence length="587" mass="68762">MKLNICIYGEGNVGKTTLLQSLFNIDKVKSNNEEIIDSKYVCKLDKYKECKFNITIISKPEILFNDYHLFDIIICVTDNTCKIDKNFIPLLLKKINDNYIKFGIITYILFCINKSDLIDYEIDDDGRMKFDTHHNELLTKLYEYVGEQTNILLNDDYNKKIKNIFYIKMSCEQIYIINSLIEKIDISDRLIDKLGILEFGKQKWKKFNSAEKAKQITTLVKKTLSKDEIYEDRMMIYGYTDFHEHIKNIATNLIINENFIITKYNYITALINVIVMENVNMILTAIMEIIKTYSLFDHNEHSSRETELKTNLEKQIIHIFKTTYQLDGISEDSIKIYEDAIDKFKLLCVKYDKILNCNQLNEILSAVQNQCNTIYVNKIFNDNTTLTIVLDYVKKLNKNGYNDMETILNKIFTTNLSIDQWIDNPQNVITFFEELQKNKSISKENTIASIYNLLTNKLNYISSTKEIKSEYLDYCYLLVEYIPNLCDDKYYYNFVKFKIALYDTINILTCRRVTNGDLKCHNISSDTVALRKEILCIEYYLHNLMNDEENIEDNGETNNSASDNNSNDSNDSKDSKNSKDSKDSKDS</sequence>
<dbReference type="Gene3D" id="3.40.50.300">
    <property type="entry name" value="P-loop containing nucleotide triphosphate hydrolases"/>
    <property type="match status" value="1"/>
</dbReference>